<dbReference type="Proteomes" id="UP000075920">
    <property type="component" value="Unassembled WGS sequence"/>
</dbReference>
<dbReference type="AlphaFoldDB" id="A0A182WN59"/>
<evidence type="ECO:0000313" key="2">
    <source>
        <dbReference type="EnsemblMetazoa" id="AMIN014158-PB"/>
    </source>
</evidence>
<dbReference type="EnsemblMetazoa" id="AMIN014158-RB">
    <property type="protein sequence ID" value="AMIN014158-PB"/>
    <property type="gene ID" value="AMIN014158"/>
</dbReference>
<feature type="region of interest" description="Disordered" evidence="1">
    <location>
        <begin position="32"/>
        <end position="51"/>
    </location>
</feature>
<evidence type="ECO:0000313" key="3">
    <source>
        <dbReference type="Proteomes" id="UP000075920"/>
    </source>
</evidence>
<name>A0A182WN59_9DIPT</name>
<sequence>MLDMHLFTATAYDLHSLRPIDYAGKNIAVKRKHDMSLRKQKPPPRGRQTSNTCMQIGLQASQLPATCIPMAGLTEFTKKMKDEDRDTLYRAP</sequence>
<accession>A0A182WN59</accession>
<dbReference type="VEuPathDB" id="VectorBase:AMIN014158"/>
<reference evidence="2" key="2">
    <citation type="submission" date="2020-05" db="UniProtKB">
        <authorList>
            <consortium name="EnsemblMetazoa"/>
        </authorList>
    </citation>
    <scope>IDENTIFICATION</scope>
    <source>
        <strain evidence="2">MINIMUS1</strain>
    </source>
</reference>
<protein>
    <submittedName>
        <fullName evidence="2">Uncharacterized protein</fullName>
    </submittedName>
</protein>
<organism evidence="2 3">
    <name type="scientific">Anopheles minimus</name>
    <dbReference type="NCBI Taxonomy" id="112268"/>
    <lineage>
        <taxon>Eukaryota</taxon>
        <taxon>Metazoa</taxon>
        <taxon>Ecdysozoa</taxon>
        <taxon>Arthropoda</taxon>
        <taxon>Hexapoda</taxon>
        <taxon>Insecta</taxon>
        <taxon>Pterygota</taxon>
        <taxon>Neoptera</taxon>
        <taxon>Endopterygota</taxon>
        <taxon>Diptera</taxon>
        <taxon>Nematocera</taxon>
        <taxon>Culicoidea</taxon>
        <taxon>Culicidae</taxon>
        <taxon>Anophelinae</taxon>
        <taxon>Anopheles</taxon>
    </lineage>
</organism>
<reference evidence="3" key="1">
    <citation type="submission" date="2013-03" db="EMBL/GenBank/DDBJ databases">
        <title>The Genome Sequence of Anopheles minimus MINIMUS1.</title>
        <authorList>
            <consortium name="The Broad Institute Genomics Platform"/>
            <person name="Neafsey D.E."/>
            <person name="Walton C."/>
            <person name="Walker B."/>
            <person name="Young S.K."/>
            <person name="Zeng Q."/>
            <person name="Gargeya S."/>
            <person name="Fitzgerald M."/>
            <person name="Haas B."/>
            <person name="Abouelleil A."/>
            <person name="Allen A.W."/>
            <person name="Alvarado L."/>
            <person name="Arachchi H.M."/>
            <person name="Berlin A.M."/>
            <person name="Chapman S.B."/>
            <person name="Gainer-Dewar J."/>
            <person name="Goldberg J."/>
            <person name="Griggs A."/>
            <person name="Gujja S."/>
            <person name="Hansen M."/>
            <person name="Howarth C."/>
            <person name="Imamovic A."/>
            <person name="Ireland A."/>
            <person name="Larimer J."/>
            <person name="McCowan C."/>
            <person name="Murphy C."/>
            <person name="Pearson M."/>
            <person name="Poon T.W."/>
            <person name="Priest M."/>
            <person name="Roberts A."/>
            <person name="Saif S."/>
            <person name="Shea T."/>
            <person name="Sisk P."/>
            <person name="Sykes S."/>
            <person name="Wortman J."/>
            <person name="Nusbaum C."/>
            <person name="Birren B."/>
        </authorList>
    </citation>
    <scope>NUCLEOTIDE SEQUENCE [LARGE SCALE GENOMIC DNA]</scope>
    <source>
        <strain evidence="3">MINIMUS1</strain>
    </source>
</reference>
<proteinExistence type="predicted"/>
<keyword evidence="3" id="KW-1185">Reference proteome</keyword>
<feature type="compositionally biased region" description="Basic residues" evidence="1">
    <location>
        <begin position="32"/>
        <end position="44"/>
    </location>
</feature>
<evidence type="ECO:0000256" key="1">
    <source>
        <dbReference type="SAM" id="MobiDB-lite"/>
    </source>
</evidence>